<feature type="non-terminal residue" evidence="1">
    <location>
        <position position="1"/>
    </location>
</feature>
<gene>
    <name evidence="1" type="ORF">FOZ61_010075</name>
</gene>
<comment type="caution">
    <text evidence="1">The sequence shown here is derived from an EMBL/GenBank/DDBJ whole genome shotgun (WGS) entry which is preliminary data.</text>
</comment>
<dbReference type="EMBL" id="JABAHT010000787">
    <property type="protein sequence ID" value="KAF4651880.1"/>
    <property type="molecule type" value="Genomic_DNA"/>
</dbReference>
<dbReference type="AlphaFoldDB" id="A0A7J6KXI8"/>
<dbReference type="Proteomes" id="UP000570595">
    <property type="component" value="Unassembled WGS sequence"/>
</dbReference>
<reference evidence="1 2" key="1">
    <citation type="submission" date="2020-04" db="EMBL/GenBank/DDBJ databases">
        <title>Perkinsus olseni comparative genomics.</title>
        <authorList>
            <person name="Bogema D.R."/>
        </authorList>
    </citation>
    <scope>NUCLEOTIDE SEQUENCE [LARGE SCALE GENOMIC DNA]</scope>
    <source>
        <strain evidence="1">ATCC PRA-179</strain>
    </source>
</reference>
<sequence>VRSCTTAEAQLLSKGSLSEATAAVASDREPCRVNERSQQVHALLLSGSLRLVSDTGRLPEGASTEWSSLILSVNLRMNLA</sequence>
<organism evidence="1 2">
    <name type="scientific">Perkinsus olseni</name>
    <name type="common">Perkinsus atlanticus</name>
    <dbReference type="NCBI Taxonomy" id="32597"/>
    <lineage>
        <taxon>Eukaryota</taxon>
        <taxon>Sar</taxon>
        <taxon>Alveolata</taxon>
        <taxon>Perkinsozoa</taxon>
        <taxon>Perkinsea</taxon>
        <taxon>Perkinsida</taxon>
        <taxon>Perkinsidae</taxon>
        <taxon>Perkinsus</taxon>
    </lineage>
</organism>
<name>A0A7J6KXI8_PEROL</name>
<protein>
    <submittedName>
        <fullName evidence="1">Uncharacterized protein</fullName>
    </submittedName>
</protein>
<evidence type="ECO:0000313" key="1">
    <source>
        <dbReference type="EMBL" id="KAF4651880.1"/>
    </source>
</evidence>
<proteinExistence type="predicted"/>
<evidence type="ECO:0000313" key="2">
    <source>
        <dbReference type="Proteomes" id="UP000570595"/>
    </source>
</evidence>
<accession>A0A7J6KXI8</accession>